<dbReference type="CDD" id="cd17321">
    <property type="entry name" value="MFS_MMR_MDR_like"/>
    <property type="match status" value="1"/>
</dbReference>
<keyword evidence="10" id="KW-1185">Reference proteome</keyword>
<dbReference type="PANTHER" id="PTHR42718:SF9">
    <property type="entry name" value="MAJOR FACILITATOR SUPERFAMILY MULTIDRUG TRANSPORTER MFSC"/>
    <property type="match status" value="1"/>
</dbReference>
<dbReference type="PRINTS" id="PR01036">
    <property type="entry name" value="TCRTETB"/>
</dbReference>
<evidence type="ECO:0000259" key="8">
    <source>
        <dbReference type="PROSITE" id="PS50850"/>
    </source>
</evidence>
<keyword evidence="6" id="KW-0046">Antibiotic resistance</keyword>
<feature type="transmembrane region" description="Helical" evidence="7">
    <location>
        <begin position="350"/>
        <end position="376"/>
    </location>
</feature>
<evidence type="ECO:0000256" key="3">
    <source>
        <dbReference type="ARBA" id="ARBA00022692"/>
    </source>
</evidence>
<dbReference type="Gene3D" id="1.20.1250.20">
    <property type="entry name" value="MFS general substrate transporter like domains"/>
    <property type="match status" value="1"/>
</dbReference>
<evidence type="ECO:0000313" key="9">
    <source>
        <dbReference type="EMBL" id="MCQ4044513.1"/>
    </source>
</evidence>
<feature type="transmembrane region" description="Helical" evidence="7">
    <location>
        <begin position="300"/>
        <end position="318"/>
    </location>
</feature>
<evidence type="ECO:0000256" key="5">
    <source>
        <dbReference type="ARBA" id="ARBA00023136"/>
    </source>
</evidence>
<feature type="transmembrane region" description="Helical" evidence="7">
    <location>
        <begin position="46"/>
        <end position="66"/>
    </location>
</feature>
<organism evidence="9 10">
    <name type="scientific">Streptantibioticus rubrisoli</name>
    <dbReference type="NCBI Taxonomy" id="1387313"/>
    <lineage>
        <taxon>Bacteria</taxon>
        <taxon>Bacillati</taxon>
        <taxon>Actinomycetota</taxon>
        <taxon>Actinomycetes</taxon>
        <taxon>Kitasatosporales</taxon>
        <taxon>Streptomycetaceae</taxon>
        <taxon>Streptantibioticus</taxon>
    </lineage>
</organism>
<dbReference type="InterPro" id="IPR036259">
    <property type="entry name" value="MFS_trans_sf"/>
</dbReference>
<evidence type="ECO:0000256" key="6">
    <source>
        <dbReference type="ARBA" id="ARBA00023251"/>
    </source>
</evidence>
<feature type="transmembrane region" description="Helical" evidence="7">
    <location>
        <begin position="457"/>
        <end position="479"/>
    </location>
</feature>
<proteinExistence type="predicted"/>
<dbReference type="Pfam" id="PF07690">
    <property type="entry name" value="MFS_1"/>
    <property type="match status" value="1"/>
</dbReference>
<dbReference type="SUPFAM" id="SSF103473">
    <property type="entry name" value="MFS general substrate transporter"/>
    <property type="match status" value="1"/>
</dbReference>
<feature type="transmembrane region" description="Helical" evidence="7">
    <location>
        <begin position="164"/>
        <end position="182"/>
    </location>
</feature>
<reference evidence="9 10" key="1">
    <citation type="submission" date="2022-06" db="EMBL/GenBank/DDBJ databases">
        <title>Draft genome sequence of type strain Streptomyces rubrisoli DSM 42083.</title>
        <authorList>
            <person name="Duangmal K."/>
            <person name="Klaysubun C."/>
        </authorList>
    </citation>
    <scope>NUCLEOTIDE SEQUENCE [LARGE SCALE GENOMIC DNA]</scope>
    <source>
        <strain evidence="9 10">DSM 42083</strain>
    </source>
</reference>
<dbReference type="Proteomes" id="UP001206206">
    <property type="component" value="Unassembled WGS sequence"/>
</dbReference>
<evidence type="ECO:0000256" key="1">
    <source>
        <dbReference type="ARBA" id="ARBA00004651"/>
    </source>
</evidence>
<dbReference type="PROSITE" id="PS50850">
    <property type="entry name" value="MFS"/>
    <property type="match status" value="1"/>
</dbReference>
<protein>
    <submittedName>
        <fullName evidence="9">MFS transporter</fullName>
    </submittedName>
</protein>
<keyword evidence="5 7" id="KW-0472">Membrane</keyword>
<dbReference type="PANTHER" id="PTHR42718">
    <property type="entry name" value="MAJOR FACILITATOR SUPERFAMILY MULTIDRUG TRANSPORTER MFSC"/>
    <property type="match status" value="1"/>
</dbReference>
<feature type="transmembrane region" description="Helical" evidence="7">
    <location>
        <begin position="194"/>
        <end position="212"/>
    </location>
</feature>
<feature type="transmembrane region" description="Helical" evidence="7">
    <location>
        <begin position="397"/>
        <end position="414"/>
    </location>
</feature>
<evidence type="ECO:0000256" key="7">
    <source>
        <dbReference type="SAM" id="Phobius"/>
    </source>
</evidence>
<evidence type="ECO:0000256" key="4">
    <source>
        <dbReference type="ARBA" id="ARBA00022989"/>
    </source>
</evidence>
<name>A0ABT1PGM0_9ACTN</name>
<keyword evidence="2" id="KW-0813">Transport</keyword>
<dbReference type="RefSeq" id="WP_255930397.1">
    <property type="nucleotide sequence ID" value="NZ_JANFNH010000028.1"/>
</dbReference>
<feature type="transmembrane region" description="Helical" evidence="7">
    <location>
        <begin position="218"/>
        <end position="239"/>
    </location>
</feature>
<accession>A0ABT1PGM0</accession>
<keyword evidence="4 7" id="KW-1133">Transmembrane helix</keyword>
<feature type="transmembrane region" description="Helical" evidence="7">
    <location>
        <begin position="260"/>
        <end position="280"/>
    </location>
</feature>
<evidence type="ECO:0000313" key="10">
    <source>
        <dbReference type="Proteomes" id="UP001206206"/>
    </source>
</evidence>
<feature type="transmembrane region" description="Helical" evidence="7">
    <location>
        <begin position="73"/>
        <end position="99"/>
    </location>
</feature>
<comment type="caution">
    <text evidence="9">The sequence shown here is derived from an EMBL/GenBank/DDBJ whole genome shotgun (WGS) entry which is preliminary data.</text>
</comment>
<evidence type="ECO:0000256" key="2">
    <source>
        <dbReference type="ARBA" id="ARBA00022448"/>
    </source>
</evidence>
<sequence length="484" mass="49774">MPPQRPTLVLMCVCVLTLQSLVAAINLAIAKLSASSLHPSSSQMLWIVDAYVIVFAGLLIPAGALGDRLGRKGLLLLGIGVFCAGAAMSAAASGVAVLIAGRGLAGAGAALVMPASMSVLLHVVPAERRPSAIASWSAAVAIGGIVGNAGGAVILQYFSWRVLFWVYVPVSLVLLSVVALVTPRTRRNPASLDLVGSVLLVLGLVPLLFSIIEGPELGWGSVPVLGGFAATVVLLTAFTRYELRTAHPLLDPRLFKLPRLRSGTVGVGASFFGMFALFYVNAQFLQYVKGFSPLQTGLAIVPMAVGMMVVTQASVSWARRIGARTTIGIGLLLLVVGLLLLSTATRATPYLLYTVYLMVMALGVGMAMPSLSAGVVSSLPQHQAGVGSGLNSAARELGAALGIATIGTVLSIRFTDQLPSALAGHVHSASAALAEAAKHGAALHSEVVVDFANAVAVGYRVTAGLLFVLAVIAFSGFGARRAAR</sequence>
<feature type="transmembrane region" description="Helical" evidence="7">
    <location>
        <begin position="325"/>
        <end position="344"/>
    </location>
</feature>
<feature type="domain" description="Major facilitator superfamily (MFS) profile" evidence="8">
    <location>
        <begin position="1"/>
        <end position="481"/>
    </location>
</feature>
<comment type="subcellular location">
    <subcellularLocation>
        <location evidence="1">Cell membrane</location>
        <topology evidence="1">Multi-pass membrane protein</topology>
    </subcellularLocation>
</comment>
<dbReference type="EMBL" id="JANFNH010000028">
    <property type="protein sequence ID" value="MCQ4044513.1"/>
    <property type="molecule type" value="Genomic_DNA"/>
</dbReference>
<dbReference type="InterPro" id="IPR020846">
    <property type="entry name" value="MFS_dom"/>
</dbReference>
<dbReference type="InterPro" id="IPR011701">
    <property type="entry name" value="MFS"/>
</dbReference>
<keyword evidence="3 7" id="KW-0812">Transmembrane</keyword>
<feature type="transmembrane region" description="Helical" evidence="7">
    <location>
        <begin position="136"/>
        <end position="158"/>
    </location>
</feature>
<gene>
    <name evidence="9" type="ORF">NON19_21390</name>
</gene>
<feature type="transmembrane region" description="Helical" evidence="7">
    <location>
        <begin position="105"/>
        <end position="124"/>
    </location>
</feature>